<comment type="catalytic activity">
    <reaction evidence="6">
        <text>glycolate + A = glyoxylate + AH2</text>
        <dbReference type="Rhea" id="RHEA:21264"/>
        <dbReference type="ChEBI" id="CHEBI:13193"/>
        <dbReference type="ChEBI" id="CHEBI:17499"/>
        <dbReference type="ChEBI" id="CHEBI:29805"/>
        <dbReference type="ChEBI" id="CHEBI:36655"/>
        <dbReference type="EC" id="1.1.99.14"/>
    </reaction>
</comment>
<dbReference type="GO" id="GO:0051539">
    <property type="term" value="F:4 iron, 4 sulfur cluster binding"/>
    <property type="evidence" value="ECO:0007669"/>
    <property type="project" value="UniProtKB-UniRule"/>
</dbReference>
<dbReference type="PROSITE" id="PS51379">
    <property type="entry name" value="4FE4S_FER_2"/>
    <property type="match status" value="1"/>
</dbReference>
<keyword evidence="4 6" id="KW-0408">Iron</keyword>
<dbReference type="InterPro" id="IPR004017">
    <property type="entry name" value="Cys_rich_dom"/>
</dbReference>
<evidence type="ECO:0000313" key="9">
    <source>
        <dbReference type="Proteomes" id="UP000241346"/>
    </source>
</evidence>
<keyword evidence="6" id="KW-0813">Transport</keyword>
<keyword evidence="3" id="KW-0677">Repeat</keyword>
<evidence type="ECO:0000313" key="8">
    <source>
        <dbReference type="EMBL" id="PSW09859.1"/>
    </source>
</evidence>
<dbReference type="EMBL" id="PYMB01000013">
    <property type="protein sequence ID" value="PSW09859.1"/>
    <property type="molecule type" value="Genomic_DNA"/>
</dbReference>
<evidence type="ECO:0000256" key="1">
    <source>
        <dbReference type="ARBA" id="ARBA00022485"/>
    </source>
</evidence>
<dbReference type="Gene3D" id="1.10.1060.10">
    <property type="entry name" value="Alpha-helical ferredoxin"/>
    <property type="match status" value="1"/>
</dbReference>
<comment type="function">
    <text evidence="6">Component of a complex that catalyzes the oxidation of glycolate to glyoxylate.</text>
</comment>
<gene>
    <name evidence="8" type="ORF">C9J01_20145</name>
</gene>
<comment type="caution">
    <text evidence="8">The sequence shown here is derived from an EMBL/GenBank/DDBJ whole genome shotgun (WGS) entry which is preliminary data.</text>
</comment>
<accession>A0A2T3N931</accession>
<dbReference type="Pfam" id="PF02754">
    <property type="entry name" value="CCG"/>
    <property type="match status" value="2"/>
</dbReference>
<proteinExistence type="predicted"/>
<dbReference type="PANTHER" id="PTHR32479">
    <property type="entry name" value="GLYCOLATE OXIDASE IRON-SULFUR SUBUNIT"/>
    <property type="match status" value="1"/>
</dbReference>
<keyword evidence="5 6" id="KW-0411">Iron-sulfur</keyword>
<feature type="domain" description="4Fe-4S ferredoxin-type" evidence="7">
    <location>
        <begin position="80"/>
        <end position="108"/>
    </location>
</feature>
<evidence type="ECO:0000256" key="3">
    <source>
        <dbReference type="ARBA" id="ARBA00022737"/>
    </source>
</evidence>
<dbReference type="NCBIfam" id="NF008434">
    <property type="entry name" value="PRK11274.1"/>
    <property type="match status" value="1"/>
</dbReference>
<dbReference type="GO" id="GO:0019154">
    <property type="term" value="F:glycolate dehydrogenase activity"/>
    <property type="evidence" value="ECO:0007669"/>
    <property type="project" value="UniProtKB-EC"/>
</dbReference>
<dbReference type="GO" id="GO:0046872">
    <property type="term" value="F:metal ion binding"/>
    <property type="evidence" value="ECO:0007669"/>
    <property type="project" value="UniProtKB-UniRule"/>
</dbReference>
<evidence type="ECO:0000256" key="4">
    <source>
        <dbReference type="ARBA" id="ARBA00023004"/>
    </source>
</evidence>
<comment type="cofactor">
    <cofactor evidence="6">
        <name>[4Fe-4S] cluster</name>
        <dbReference type="ChEBI" id="CHEBI:49883"/>
    </cofactor>
    <text evidence="6">Binds 2 [4Fe-4S] clusters.</text>
</comment>
<dbReference type="InterPro" id="IPR017896">
    <property type="entry name" value="4Fe4S_Fe-S-bd"/>
</dbReference>
<dbReference type="InterPro" id="IPR012257">
    <property type="entry name" value="Glc_ox_4Fe-4S"/>
</dbReference>
<dbReference type="InterPro" id="IPR009051">
    <property type="entry name" value="Helical_ferredxn"/>
</dbReference>
<sequence>MPIIFGCEGTKEGSMLTDLDEKYRQSERANNAVRIIKRCVHRGFCNTTCPTFIESGSQNRGPRGRIYLIRDFLQGKALTAEQRKDLDLCVACRSCETTCPAGIEFGQLIHIARSMLEEDYPRPWRERILRWAIKQVLPYPNRFSLALTIGRQLKPVLPNSIAIKIPPKNTNSQPEVSVSIQKQQVPKPGNKARSVILITGCAQDTLQPTTNRAAVNILSALGIKTQQQPTAQCCGAVHTSLCDNHKAQQLMRANIDAWWPLIEKGAEAIISMSSSCELMVTEYAIHLADDENYAEKASIVSKLTRNIGEIILEEDEQLSHFTLDENCKNIALHTPCSLRNGLGKDDIPTHILSRLGATFSDTEDNKICCGSGGTYSLLQPQSSILLRNNKIKALTLNQPSQIATSNLSCQMHISSGTKKPISHWVTLLKVIHPSH</sequence>
<dbReference type="PIRSF" id="PIRSF000139">
    <property type="entry name" value="Glc_ox_4Fe-4S"/>
    <property type="match status" value="1"/>
</dbReference>
<dbReference type="Proteomes" id="UP000241346">
    <property type="component" value="Unassembled WGS sequence"/>
</dbReference>
<evidence type="ECO:0000256" key="6">
    <source>
        <dbReference type="PIRNR" id="PIRNR000139"/>
    </source>
</evidence>
<dbReference type="Pfam" id="PF13183">
    <property type="entry name" value="Fer4_8"/>
    <property type="match status" value="1"/>
</dbReference>
<organism evidence="8 9">
    <name type="scientific">Photobacterium rosenbergii</name>
    <dbReference type="NCBI Taxonomy" id="294936"/>
    <lineage>
        <taxon>Bacteria</taxon>
        <taxon>Pseudomonadati</taxon>
        <taxon>Pseudomonadota</taxon>
        <taxon>Gammaproteobacteria</taxon>
        <taxon>Vibrionales</taxon>
        <taxon>Vibrionaceae</taxon>
        <taxon>Photobacterium</taxon>
    </lineage>
</organism>
<dbReference type="SUPFAM" id="SSF46548">
    <property type="entry name" value="alpha-helical ferredoxin"/>
    <property type="match status" value="1"/>
</dbReference>
<comment type="catalytic activity">
    <reaction evidence="6">
        <text>(R)-lactate + A = pyruvate + AH2</text>
        <dbReference type="Rhea" id="RHEA:15089"/>
        <dbReference type="ChEBI" id="CHEBI:13193"/>
        <dbReference type="ChEBI" id="CHEBI:15361"/>
        <dbReference type="ChEBI" id="CHEBI:16004"/>
        <dbReference type="ChEBI" id="CHEBI:17499"/>
    </reaction>
</comment>
<evidence type="ECO:0000256" key="5">
    <source>
        <dbReference type="ARBA" id="ARBA00023014"/>
    </source>
</evidence>
<keyword evidence="6" id="KW-0249">Electron transport</keyword>
<keyword evidence="1 6" id="KW-0004">4Fe-4S</keyword>
<protein>
    <recommendedName>
        <fullName evidence="6">Glycolate oxidase iron-sulfur subunit</fullName>
        <ecNumber evidence="6">1.1.99.14</ecNumber>
    </recommendedName>
</protein>
<dbReference type="InterPro" id="IPR017900">
    <property type="entry name" value="4Fe4S_Fe_S_CS"/>
</dbReference>
<dbReference type="PROSITE" id="PS00198">
    <property type="entry name" value="4FE4S_FER_1"/>
    <property type="match status" value="1"/>
</dbReference>
<dbReference type="EC" id="1.1.99.14" evidence="6"/>
<keyword evidence="2 6" id="KW-0479">Metal-binding</keyword>
<dbReference type="AlphaFoldDB" id="A0A2T3N931"/>
<dbReference type="PANTHER" id="PTHR32479:SF17">
    <property type="entry name" value="GLYCOLATE OXIDASE IRON-SULFUR SUBUNIT"/>
    <property type="match status" value="1"/>
</dbReference>
<name>A0A2T3N931_9GAMM</name>
<reference evidence="8 9" key="1">
    <citation type="submission" date="2018-03" db="EMBL/GenBank/DDBJ databases">
        <title>Whole genome sequencing of Histamine producing bacteria.</title>
        <authorList>
            <person name="Butler K."/>
        </authorList>
    </citation>
    <scope>NUCLEOTIDE SEQUENCE [LARGE SCALE GENOMIC DNA]</scope>
    <source>
        <strain evidence="8 9">DSM 19138</strain>
    </source>
</reference>
<evidence type="ECO:0000256" key="2">
    <source>
        <dbReference type="ARBA" id="ARBA00022723"/>
    </source>
</evidence>
<evidence type="ECO:0000259" key="7">
    <source>
        <dbReference type="PROSITE" id="PS51379"/>
    </source>
</evidence>